<evidence type="ECO:0000259" key="2">
    <source>
        <dbReference type="Pfam" id="PF08450"/>
    </source>
</evidence>
<dbReference type="Proteomes" id="UP000092154">
    <property type="component" value="Unassembled WGS sequence"/>
</dbReference>
<feature type="signal peptide" evidence="1">
    <location>
        <begin position="1"/>
        <end position="16"/>
    </location>
</feature>
<feature type="chain" id="PRO_5008597982" evidence="1">
    <location>
        <begin position="17"/>
        <end position="407"/>
    </location>
</feature>
<name>A0A1B7NF99_9AGAM</name>
<dbReference type="InParanoid" id="A0A1B7NF99"/>
<dbReference type="PANTHER" id="PTHR47064">
    <property type="entry name" value="PUTATIVE (AFU_ORTHOLOGUE AFUA_1G08990)-RELATED"/>
    <property type="match status" value="1"/>
</dbReference>
<dbReference type="OrthoDB" id="423498at2759"/>
<evidence type="ECO:0000256" key="1">
    <source>
        <dbReference type="SAM" id="SignalP"/>
    </source>
</evidence>
<evidence type="ECO:0000313" key="3">
    <source>
        <dbReference type="EMBL" id="OAX43439.1"/>
    </source>
</evidence>
<protein>
    <submittedName>
        <fullName evidence="3">Calcium-dependent phosphotriesterase</fullName>
    </submittedName>
</protein>
<dbReference type="AlphaFoldDB" id="A0A1B7NF99"/>
<dbReference type="Pfam" id="PF08450">
    <property type="entry name" value="SGL"/>
    <property type="match status" value="1"/>
</dbReference>
<organism evidence="3 4">
    <name type="scientific">Rhizopogon vinicolor AM-OR11-026</name>
    <dbReference type="NCBI Taxonomy" id="1314800"/>
    <lineage>
        <taxon>Eukaryota</taxon>
        <taxon>Fungi</taxon>
        <taxon>Dikarya</taxon>
        <taxon>Basidiomycota</taxon>
        <taxon>Agaricomycotina</taxon>
        <taxon>Agaricomycetes</taxon>
        <taxon>Agaricomycetidae</taxon>
        <taxon>Boletales</taxon>
        <taxon>Suillineae</taxon>
        <taxon>Rhizopogonaceae</taxon>
        <taxon>Rhizopogon</taxon>
    </lineage>
</organism>
<accession>A0A1B7NF99</accession>
<proteinExistence type="predicted"/>
<keyword evidence="1" id="KW-0732">Signal</keyword>
<dbReference type="InterPro" id="IPR011042">
    <property type="entry name" value="6-blade_b-propeller_TolB-like"/>
</dbReference>
<dbReference type="Gene3D" id="2.120.10.30">
    <property type="entry name" value="TolB, C-terminal domain"/>
    <property type="match status" value="1"/>
</dbReference>
<evidence type="ECO:0000313" key="4">
    <source>
        <dbReference type="Proteomes" id="UP000092154"/>
    </source>
</evidence>
<feature type="domain" description="SMP-30/Gluconolactonase/LRE-like region" evidence="2">
    <location>
        <begin position="205"/>
        <end position="374"/>
    </location>
</feature>
<dbReference type="PANTHER" id="PTHR47064:SF2">
    <property type="entry name" value="SMP-30_GLUCONOLACTONASE_LRE-LIKE REGION DOMAIN-CONTAINING PROTEIN-RELATED"/>
    <property type="match status" value="1"/>
</dbReference>
<dbReference type="STRING" id="1314800.A0A1B7NF99"/>
<dbReference type="InterPro" id="IPR052988">
    <property type="entry name" value="Oryzine_lactonohydrolase"/>
</dbReference>
<keyword evidence="4" id="KW-1185">Reference proteome</keyword>
<dbReference type="EMBL" id="KV448138">
    <property type="protein sequence ID" value="OAX43439.1"/>
    <property type="molecule type" value="Genomic_DNA"/>
</dbReference>
<reference evidence="3 4" key="1">
    <citation type="submission" date="2016-06" db="EMBL/GenBank/DDBJ databases">
        <title>Comparative genomics of the ectomycorrhizal sister species Rhizopogon vinicolor and Rhizopogon vesiculosus (Basidiomycota: Boletales) reveals a divergence of the mating type B locus.</title>
        <authorList>
            <consortium name="DOE Joint Genome Institute"/>
            <person name="Mujic A.B."/>
            <person name="Kuo A."/>
            <person name="Tritt A."/>
            <person name="Lipzen A."/>
            <person name="Chen C."/>
            <person name="Johnson J."/>
            <person name="Sharma A."/>
            <person name="Barry K."/>
            <person name="Grigoriev I.V."/>
            <person name="Spatafora J.W."/>
        </authorList>
    </citation>
    <scope>NUCLEOTIDE SEQUENCE [LARGE SCALE GENOMIC DNA]</scope>
    <source>
        <strain evidence="3 4">AM-OR11-026</strain>
    </source>
</reference>
<sequence>MVIISAASTILAVALAAVSCTKASSGSSNLTVPPGAVYIDPLMYNVVGANYTEWRNLSTVGFNPTNTAPPFIQVLDPSFLEVTGPSATIRAITSNPGFAFAHEAPIYVPDLNVVFFTSNDGGPLGYSGWYNNSVVSMINLTEVDMTLASTTGDVNVPIQTLNLSDTVQMVNGGTGPYKGNLLFMTSGRALLPSSIVLVNPNPPYNTTVLLDNFLGRQFNSLNDVKILPGTDIMFFTDPTYGWLNGFRPEPMLPSQVYRFDPSTGQVRVVADQFVHPNGIAFTPDGATAFITDTGISGGFLGTNQTLPATIYQYDVDPLTQSFKNRRVFAYIDSGVPDGIQLDTMGNVYSGCGEGTHVWNAQGTLIGKFYLNSTTAQMIFTKSGLVILDEETIYLVNIQAQGVDLITV</sequence>
<dbReference type="SUPFAM" id="SSF63829">
    <property type="entry name" value="Calcium-dependent phosphotriesterase"/>
    <property type="match status" value="1"/>
</dbReference>
<gene>
    <name evidence="3" type="ORF">K503DRAFT_765884</name>
</gene>
<dbReference type="InterPro" id="IPR013658">
    <property type="entry name" value="SGL"/>
</dbReference>